<feature type="transmembrane region" description="Helical" evidence="1">
    <location>
        <begin position="71"/>
        <end position="91"/>
    </location>
</feature>
<feature type="transmembrane region" description="Helical" evidence="1">
    <location>
        <begin position="179"/>
        <end position="204"/>
    </location>
</feature>
<evidence type="ECO:0000259" key="2">
    <source>
        <dbReference type="Pfam" id="PF20047"/>
    </source>
</evidence>
<comment type="caution">
    <text evidence="3">The sequence shown here is derived from an EMBL/GenBank/DDBJ whole genome shotgun (WGS) entry which is preliminary data.</text>
</comment>
<feature type="transmembrane region" description="Helical" evidence="1">
    <location>
        <begin position="244"/>
        <end position="267"/>
    </location>
</feature>
<feature type="domain" description="DUF6449" evidence="2">
    <location>
        <begin position="473"/>
        <end position="628"/>
    </location>
</feature>
<keyword evidence="1" id="KW-0812">Transmembrane</keyword>
<dbReference type="EMBL" id="JAJEPU010000006">
    <property type="protein sequence ID" value="MCC2163944.1"/>
    <property type="molecule type" value="Genomic_DNA"/>
</dbReference>
<proteinExistence type="predicted"/>
<reference evidence="3" key="1">
    <citation type="submission" date="2021-10" db="EMBL/GenBank/DDBJ databases">
        <title>Anaerobic single-cell dispensing facilitates the cultivation of human gut bacteria.</title>
        <authorList>
            <person name="Afrizal A."/>
        </authorList>
    </citation>
    <scope>NUCLEOTIDE SEQUENCE</scope>
    <source>
        <strain evidence="3">CLA-AA-H274</strain>
    </source>
</reference>
<evidence type="ECO:0000313" key="4">
    <source>
        <dbReference type="Proteomes" id="UP001198962"/>
    </source>
</evidence>
<sequence>MTSKNLFFKLMKEDLRSRIWALALIGIGFFFLYPVTVAFLAGEIKDYPIYEQGLLWYRDQIQTWLSFENGMMVLVMAVAGLVCGLSGFSYLNSRSKVDFYHSLPVRREMFFAVNFVDGIVILALPYAISLALGVVLAIGNGVESSVIVPVAVTAFGLHMTYFMLIYTTVITSAMLTGNLIVGILGCMILAGFIPLASTILQGYFSTFFQTYAYDMGEQAFEMSRRISPIMEYLMQIEKYQTEHAIAGGAAMAWVVSALLTGFSLWLYRKRPSEASGKAMAFSVSGPIIRIPIAILSGLSLALMFWEFRKSTGWAVFGVICGVVLAHCVIEIIYHFDFRQLFKNRGQMVACLLATVAVLFVFRYDTFGYDRYLPSADKVKSGAVWMRDLNGWVDYGMLEQKEDGTWDFDAENTSKAVFSRMHSTDVENILALATAGVEQTSRDFSSVNPIYQAKAIDYFDEDETKSIYQVMISYELKSGRKVYRQYYIDLDSVSEAVNRLFADEGFQKANFPLLAQSAENVDSIYFRRDRTKETKLTDLTDTQKKELLEAYQDDFSTMTLERLKKEAPIGLVRFVTAPERESLEWQERKNREQEKNPSRYWNYNSFTDMNYYPVYPSFTKTIALLKAQGIEIDLKYAQADIRSVQIYDYRRDKYRTITITDSEQIDELRNVMTEPRMLYYNRFYQSSDLNVTVTIAEDGETLEYDVQFPKDQVPDFVRELLNQAKPQ</sequence>
<keyword evidence="4" id="KW-1185">Reference proteome</keyword>
<evidence type="ECO:0000256" key="1">
    <source>
        <dbReference type="SAM" id="Phobius"/>
    </source>
</evidence>
<feature type="transmembrane region" description="Helical" evidence="1">
    <location>
        <begin position="111"/>
        <end position="139"/>
    </location>
</feature>
<dbReference type="RefSeq" id="WP_308450705.1">
    <property type="nucleotide sequence ID" value="NZ_JAJEPU010000006.1"/>
</dbReference>
<dbReference type="AlphaFoldDB" id="A0AAE3AQ05"/>
<dbReference type="InterPro" id="IPR045611">
    <property type="entry name" value="DUF6449"/>
</dbReference>
<name>A0AAE3AQ05_9FIRM</name>
<organism evidence="3 4">
    <name type="scientific">Brotaphodocola catenula</name>
    <dbReference type="NCBI Taxonomy" id="2885361"/>
    <lineage>
        <taxon>Bacteria</taxon>
        <taxon>Bacillati</taxon>
        <taxon>Bacillota</taxon>
        <taxon>Clostridia</taxon>
        <taxon>Lachnospirales</taxon>
        <taxon>Lachnospiraceae</taxon>
        <taxon>Brotaphodocola</taxon>
    </lineage>
</organism>
<dbReference type="Pfam" id="PF20047">
    <property type="entry name" value="DUF6449"/>
    <property type="match status" value="1"/>
</dbReference>
<feature type="transmembrane region" description="Helical" evidence="1">
    <location>
        <begin position="287"/>
        <end position="305"/>
    </location>
</feature>
<feature type="transmembrane region" description="Helical" evidence="1">
    <location>
        <begin position="145"/>
        <end position="167"/>
    </location>
</feature>
<feature type="transmembrane region" description="Helical" evidence="1">
    <location>
        <begin position="311"/>
        <end position="333"/>
    </location>
</feature>
<dbReference type="Proteomes" id="UP001198962">
    <property type="component" value="Unassembled WGS sequence"/>
</dbReference>
<feature type="transmembrane region" description="Helical" evidence="1">
    <location>
        <begin position="345"/>
        <end position="363"/>
    </location>
</feature>
<keyword evidence="1" id="KW-1133">Transmembrane helix</keyword>
<keyword evidence="1" id="KW-0472">Membrane</keyword>
<gene>
    <name evidence="3" type="ORF">LKD32_03440</name>
</gene>
<evidence type="ECO:0000313" key="3">
    <source>
        <dbReference type="EMBL" id="MCC2163944.1"/>
    </source>
</evidence>
<feature type="transmembrane region" description="Helical" evidence="1">
    <location>
        <begin position="20"/>
        <end position="41"/>
    </location>
</feature>
<accession>A0AAE3AQ05</accession>
<protein>
    <submittedName>
        <fullName evidence="3">DUF6449 domain-containing protein</fullName>
    </submittedName>
</protein>